<dbReference type="OrthoDB" id="9803470at2"/>
<dbReference type="Gene3D" id="1.10.1740.10">
    <property type="match status" value="1"/>
</dbReference>
<comment type="caution">
    <text evidence="9">The sequence shown here is derived from an EMBL/GenBank/DDBJ whole genome shotgun (WGS) entry which is preliminary data.</text>
</comment>
<dbReference type="PANTHER" id="PTHR43133">
    <property type="entry name" value="RNA POLYMERASE ECF-TYPE SIGMA FACTO"/>
    <property type="match status" value="1"/>
</dbReference>
<organism evidence="9 10">
    <name type="scientific">Oceanococcus atlanticus</name>
    <dbReference type="NCBI Taxonomy" id="1317117"/>
    <lineage>
        <taxon>Bacteria</taxon>
        <taxon>Pseudomonadati</taxon>
        <taxon>Pseudomonadota</taxon>
        <taxon>Gammaproteobacteria</taxon>
        <taxon>Chromatiales</taxon>
        <taxon>Oceanococcaceae</taxon>
        <taxon>Oceanococcus</taxon>
    </lineage>
</organism>
<dbReference type="InterPro" id="IPR039425">
    <property type="entry name" value="RNA_pol_sigma-70-like"/>
</dbReference>
<evidence type="ECO:0000259" key="8">
    <source>
        <dbReference type="Pfam" id="PF08281"/>
    </source>
</evidence>
<keyword evidence="4 6" id="KW-0238">DNA-binding</keyword>
<evidence type="ECO:0000313" key="9">
    <source>
        <dbReference type="EMBL" id="ORE89304.1"/>
    </source>
</evidence>
<dbReference type="InterPro" id="IPR036388">
    <property type="entry name" value="WH-like_DNA-bd_sf"/>
</dbReference>
<keyword evidence="3 6" id="KW-0731">Sigma factor</keyword>
<dbReference type="InterPro" id="IPR013249">
    <property type="entry name" value="RNA_pol_sigma70_r4_t2"/>
</dbReference>
<dbReference type="InterPro" id="IPR000838">
    <property type="entry name" value="RNA_pol_sigma70_ECF_CS"/>
</dbReference>
<evidence type="ECO:0000256" key="6">
    <source>
        <dbReference type="RuleBase" id="RU000716"/>
    </source>
</evidence>
<dbReference type="SUPFAM" id="SSF88946">
    <property type="entry name" value="Sigma2 domain of RNA polymerase sigma factors"/>
    <property type="match status" value="1"/>
</dbReference>
<keyword evidence="5 6" id="KW-0804">Transcription</keyword>
<evidence type="ECO:0000256" key="3">
    <source>
        <dbReference type="ARBA" id="ARBA00023082"/>
    </source>
</evidence>
<dbReference type="EMBL" id="AQQV01000001">
    <property type="protein sequence ID" value="ORE89304.1"/>
    <property type="molecule type" value="Genomic_DNA"/>
</dbReference>
<feature type="domain" description="RNA polymerase sigma-70 region 2" evidence="7">
    <location>
        <begin position="10"/>
        <end position="77"/>
    </location>
</feature>
<dbReference type="GO" id="GO:0016987">
    <property type="term" value="F:sigma factor activity"/>
    <property type="evidence" value="ECO:0007669"/>
    <property type="project" value="UniProtKB-KW"/>
</dbReference>
<reference evidence="9 10" key="1">
    <citation type="submission" date="2013-04" db="EMBL/GenBank/DDBJ databases">
        <title>Oceanococcus atlanticus 22II-S10r2 Genome Sequencing.</title>
        <authorList>
            <person name="Lai Q."/>
            <person name="Li G."/>
            <person name="Shao Z."/>
        </authorList>
    </citation>
    <scope>NUCLEOTIDE SEQUENCE [LARGE SCALE GENOMIC DNA]</scope>
    <source>
        <strain evidence="9 10">22II-S10r2</strain>
    </source>
</reference>
<dbReference type="NCBIfam" id="NF009170">
    <property type="entry name" value="PRK12517.1"/>
    <property type="match status" value="1"/>
</dbReference>
<evidence type="ECO:0000313" key="10">
    <source>
        <dbReference type="Proteomes" id="UP000192342"/>
    </source>
</evidence>
<proteinExistence type="inferred from homology"/>
<dbReference type="GO" id="GO:0003677">
    <property type="term" value="F:DNA binding"/>
    <property type="evidence" value="ECO:0007669"/>
    <property type="project" value="UniProtKB-KW"/>
</dbReference>
<evidence type="ECO:0000256" key="5">
    <source>
        <dbReference type="ARBA" id="ARBA00023163"/>
    </source>
</evidence>
<dbReference type="STRING" id="1317117.ATO7_05475"/>
<dbReference type="InterPro" id="IPR013324">
    <property type="entry name" value="RNA_pol_sigma_r3/r4-like"/>
</dbReference>
<dbReference type="SUPFAM" id="SSF88659">
    <property type="entry name" value="Sigma3 and sigma4 domains of RNA polymerase sigma factors"/>
    <property type="match status" value="1"/>
</dbReference>
<dbReference type="NCBIfam" id="TIGR02937">
    <property type="entry name" value="sigma70-ECF"/>
    <property type="match status" value="1"/>
</dbReference>
<dbReference type="AlphaFoldDB" id="A0A1Y1SI20"/>
<feature type="domain" description="RNA polymerase sigma factor 70 region 4 type 2" evidence="8">
    <location>
        <begin position="102"/>
        <end position="154"/>
    </location>
</feature>
<dbReference type="InterPro" id="IPR014284">
    <property type="entry name" value="RNA_pol_sigma-70_dom"/>
</dbReference>
<evidence type="ECO:0000256" key="4">
    <source>
        <dbReference type="ARBA" id="ARBA00023125"/>
    </source>
</evidence>
<keyword evidence="10" id="KW-1185">Reference proteome</keyword>
<protein>
    <recommendedName>
        <fullName evidence="6">RNA polymerase sigma factor</fullName>
    </recommendedName>
</protein>
<dbReference type="PROSITE" id="PS01063">
    <property type="entry name" value="SIGMA70_ECF"/>
    <property type="match status" value="1"/>
</dbReference>
<dbReference type="PANTHER" id="PTHR43133:SF51">
    <property type="entry name" value="RNA POLYMERASE SIGMA FACTOR"/>
    <property type="match status" value="1"/>
</dbReference>
<sequence>MNKERRFEALVSGHSALLYRYAYWLCDGHHASAEDVVQETFLRAWKSLDQLQEHQAAKAWLMTILRRENARRFERKQFDIVDVELDDVALNDDRFEFELDSHELRRAILQLDHAYRDPLLLQAIGGFSCEEIANILDLGKGAVMTRVFRAKKMLMDIMNPQASEASHG</sequence>
<dbReference type="Gene3D" id="1.10.10.10">
    <property type="entry name" value="Winged helix-like DNA-binding domain superfamily/Winged helix DNA-binding domain"/>
    <property type="match status" value="1"/>
</dbReference>
<dbReference type="Pfam" id="PF04542">
    <property type="entry name" value="Sigma70_r2"/>
    <property type="match status" value="1"/>
</dbReference>
<evidence type="ECO:0000256" key="2">
    <source>
        <dbReference type="ARBA" id="ARBA00023015"/>
    </source>
</evidence>
<dbReference type="GO" id="GO:0006352">
    <property type="term" value="P:DNA-templated transcription initiation"/>
    <property type="evidence" value="ECO:0007669"/>
    <property type="project" value="InterPro"/>
</dbReference>
<name>A0A1Y1SI20_9GAMM</name>
<dbReference type="InterPro" id="IPR013325">
    <property type="entry name" value="RNA_pol_sigma_r2"/>
</dbReference>
<dbReference type="Proteomes" id="UP000192342">
    <property type="component" value="Unassembled WGS sequence"/>
</dbReference>
<dbReference type="InterPro" id="IPR007627">
    <property type="entry name" value="RNA_pol_sigma70_r2"/>
</dbReference>
<keyword evidence="2 6" id="KW-0805">Transcription regulation</keyword>
<evidence type="ECO:0000259" key="7">
    <source>
        <dbReference type="Pfam" id="PF04542"/>
    </source>
</evidence>
<accession>A0A1Y1SI20</accession>
<evidence type="ECO:0000256" key="1">
    <source>
        <dbReference type="ARBA" id="ARBA00010641"/>
    </source>
</evidence>
<comment type="similarity">
    <text evidence="1 6">Belongs to the sigma-70 factor family. ECF subfamily.</text>
</comment>
<dbReference type="Pfam" id="PF08281">
    <property type="entry name" value="Sigma70_r4_2"/>
    <property type="match status" value="1"/>
</dbReference>
<gene>
    <name evidence="9" type="ORF">ATO7_05475</name>
</gene>